<evidence type="ECO:0000313" key="2">
    <source>
        <dbReference type="Proteomes" id="UP001162087"/>
    </source>
</evidence>
<dbReference type="AlphaFoldDB" id="A0AA35JF48"/>
<name>A0AA35JF48_SACK1</name>
<dbReference type="EMBL" id="OX365899">
    <property type="protein sequence ID" value="CAI4058039.1"/>
    <property type="molecule type" value="Genomic_DNA"/>
</dbReference>
<keyword evidence="2" id="KW-1185">Reference proteome</keyword>
<proteinExistence type="predicted"/>
<organism evidence="1 2">
    <name type="scientific">Saccharomyces kudriavzevii (strain ATCC MYA-4449 / AS 2.2408 / CBS 8840 / NBRC 1802 / NCYC 2889)</name>
    <name type="common">Yeast</name>
    <dbReference type="NCBI Taxonomy" id="226230"/>
    <lineage>
        <taxon>Eukaryota</taxon>
        <taxon>Fungi</taxon>
        <taxon>Dikarya</taxon>
        <taxon>Ascomycota</taxon>
        <taxon>Saccharomycotina</taxon>
        <taxon>Saccharomycetes</taxon>
        <taxon>Saccharomycetales</taxon>
        <taxon>Saccharomycetaceae</taxon>
        <taxon>Saccharomyces</taxon>
    </lineage>
</organism>
<sequence>MAQNFGRIPSHKYYVLSLYRIVLRNIPKRCCSYAFQYEIKKNLSRQLTKHKHDKSSWSVYILLDKFKLLNSYLSEGKLQEIKNLIKPLRKTSKQLKTTKILGTLTDLGDNTVQSPEEVRNLHILETYIKQKQDLGLLPIYVPKTYKINLLLPLALNDHACVNLYNIQQKLEKGSPSARMSYTKEGRNQIWFVRSPVNKGKRQSKKLGVLIRQERKDSQKNVDNLNFCEANVTWALHEAIWEEYLESKRIIKINLTKYLDYNINRSNKTTKYNPVSQIQKINEWVDPVREVMFNLQSKSFQKVEYFANYKDKLLKKGGQLAYFDKISKEMYFKRVKSFETMCEEALPHVTPFIMKRDLPNVLTKYGFKQASR</sequence>
<protein>
    <recommendedName>
        <fullName evidence="3">RRG1-like protein</fullName>
    </recommendedName>
</protein>
<accession>A0AA35JF48</accession>
<reference evidence="1" key="1">
    <citation type="submission" date="2022-10" db="EMBL/GenBank/DDBJ databases">
        <authorList>
            <person name="Byrne P K."/>
        </authorList>
    </citation>
    <scope>NUCLEOTIDE SEQUENCE</scope>
    <source>
        <strain evidence="1">IFO1802</strain>
    </source>
</reference>
<dbReference type="GeneID" id="80923023"/>
<dbReference type="RefSeq" id="XP_056086723.1">
    <property type="nucleotide sequence ID" value="XM_056232445.1"/>
</dbReference>
<dbReference type="Proteomes" id="UP001162087">
    <property type="component" value="Chromosome 4"/>
</dbReference>
<evidence type="ECO:0008006" key="3">
    <source>
        <dbReference type="Google" id="ProtNLM"/>
    </source>
</evidence>
<gene>
    <name evidence="1" type="primary">SKDI04G2940</name>
    <name evidence="1" type="ORF">SKDI_04G2940</name>
</gene>
<evidence type="ECO:0000313" key="1">
    <source>
        <dbReference type="EMBL" id="CAI4058039.1"/>
    </source>
</evidence>